<comment type="caution">
    <text evidence="1">The sequence shown here is derived from an EMBL/GenBank/DDBJ whole genome shotgun (WGS) entry which is preliminary data.</text>
</comment>
<dbReference type="GeneID" id="63790181"/>
<name>A0A364KN28_TALAM</name>
<dbReference type="OrthoDB" id="4226005at2759"/>
<dbReference type="Proteomes" id="UP000249363">
    <property type="component" value="Unassembled WGS sequence"/>
</dbReference>
<dbReference type="EMBL" id="MIKG01000001">
    <property type="protein sequence ID" value="RAO64952.1"/>
    <property type="molecule type" value="Genomic_DNA"/>
</dbReference>
<accession>A0A364KN28</accession>
<proteinExistence type="predicted"/>
<evidence type="ECO:0000313" key="1">
    <source>
        <dbReference type="EMBL" id="RAO64952.1"/>
    </source>
</evidence>
<reference evidence="1 2" key="1">
    <citation type="journal article" date="2017" name="Biotechnol. Biofuels">
        <title>Differential beta-glucosidase expression as a function of carbon source availability in Talaromyces amestolkiae: a genomic and proteomic approach.</title>
        <authorList>
            <person name="de Eugenio L.I."/>
            <person name="Mendez-Liter J.A."/>
            <person name="Nieto-Dominguez M."/>
            <person name="Alonso L."/>
            <person name="Gil-Munoz J."/>
            <person name="Barriuso J."/>
            <person name="Prieto A."/>
            <person name="Martinez M.J."/>
        </authorList>
    </citation>
    <scope>NUCLEOTIDE SEQUENCE [LARGE SCALE GENOMIC DNA]</scope>
    <source>
        <strain evidence="1 2">CIB</strain>
    </source>
</reference>
<gene>
    <name evidence="1" type="ORF">BHQ10_000964</name>
</gene>
<dbReference type="RefSeq" id="XP_040729469.1">
    <property type="nucleotide sequence ID" value="XM_040882577.1"/>
</dbReference>
<protein>
    <submittedName>
        <fullName evidence="1">Uncharacterized protein</fullName>
    </submittedName>
</protein>
<keyword evidence="2" id="KW-1185">Reference proteome</keyword>
<organism evidence="1 2">
    <name type="scientific">Talaromyces amestolkiae</name>
    <dbReference type="NCBI Taxonomy" id="1196081"/>
    <lineage>
        <taxon>Eukaryota</taxon>
        <taxon>Fungi</taxon>
        <taxon>Dikarya</taxon>
        <taxon>Ascomycota</taxon>
        <taxon>Pezizomycotina</taxon>
        <taxon>Eurotiomycetes</taxon>
        <taxon>Eurotiomycetidae</taxon>
        <taxon>Eurotiales</taxon>
        <taxon>Trichocomaceae</taxon>
        <taxon>Talaromyces</taxon>
        <taxon>Talaromyces sect. Talaromyces</taxon>
    </lineage>
</organism>
<evidence type="ECO:0000313" key="2">
    <source>
        <dbReference type="Proteomes" id="UP000249363"/>
    </source>
</evidence>
<sequence>MPKNEAVMAKMQMNERQEIIHILPKHEKQCWKLQWIEKYIEENDRQTENIAVASAIYLCNLLLVKMEYEPHSTAAAKFGSILMKHPVLMNKDKLEKKLTPIGSAHFRALDRTKRAAAAFQPRRLGTSRDRNRHWPSLVVEVGFPNLIESSRKMR</sequence>
<dbReference type="AlphaFoldDB" id="A0A364KN28"/>